<dbReference type="PANTHER" id="PTHR42801:SF4">
    <property type="entry name" value="AHPC_TSA FAMILY PROTEIN"/>
    <property type="match status" value="1"/>
</dbReference>
<comment type="caution">
    <text evidence="14">The sequence shown here is derived from an EMBL/GenBank/DDBJ whole genome shotgun (WGS) entry which is preliminary data.</text>
</comment>
<dbReference type="GO" id="GO:0008379">
    <property type="term" value="F:thioredoxin peroxidase activity"/>
    <property type="evidence" value="ECO:0007669"/>
    <property type="project" value="TreeGrafter"/>
</dbReference>
<dbReference type="Gene3D" id="3.40.30.10">
    <property type="entry name" value="Glutaredoxin"/>
    <property type="match status" value="1"/>
</dbReference>
<evidence type="ECO:0000256" key="11">
    <source>
        <dbReference type="ARBA" id="ARBA00049091"/>
    </source>
</evidence>
<gene>
    <name evidence="14" type="ORF">ENQ76_03100</name>
</gene>
<evidence type="ECO:0000256" key="3">
    <source>
        <dbReference type="ARBA" id="ARBA00022559"/>
    </source>
</evidence>
<keyword evidence="7" id="KW-0676">Redox-active center</keyword>
<evidence type="ECO:0000313" key="14">
    <source>
        <dbReference type="EMBL" id="HEN14443.1"/>
    </source>
</evidence>
<dbReference type="GO" id="GO:0045454">
    <property type="term" value="P:cell redox homeostasis"/>
    <property type="evidence" value="ECO:0007669"/>
    <property type="project" value="TreeGrafter"/>
</dbReference>
<feature type="signal peptide" evidence="12">
    <location>
        <begin position="1"/>
        <end position="27"/>
    </location>
</feature>
<evidence type="ECO:0000256" key="2">
    <source>
        <dbReference type="ARBA" id="ARBA00013017"/>
    </source>
</evidence>
<dbReference type="SUPFAM" id="SSF52833">
    <property type="entry name" value="Thioredoxin-like"/>
    <property type="match status" value="1"/>
</dbReference>
<dbReference type="PROSITE" id="PS51352">
    <property type="entry name" value="THIOREDOXIN_2"/>
    <property type="match status" value="1"/>
</dbReference>
<dbReference type="GO" id="GO:0005737">
    <property type="term" value="C:cytoplasm"/>
    <property type="evidence" value="ECO:0007669"/>
    <property type="project" value="TreeGrafter"/>
</dbReference>
<dbReference type="PANTHER" id="PTHR42801">
    <property type="entry name" value="THIOREDOXIN-DEPENDENT PEROXIDE REDUCTASE"/>
    <property type="match status" value="1"/>
</dbReference>
<dbReference type="AlphaFoldDB" id="A0A7C2JZ25"/>
<dbReference type="GO" id="GO:0034599">
    <property type="term" value="P:cellular response to oxidative stress"/>
    <property type="evidence" value="ECO:0007669"/>
    <property type="project" value="TreeGrafter"/>
</dbReference>
<dbReference type="InterPro" id="IPR050924">
    <property type="entry name" value="Peroxiredoxin_BCP/PrxQ"/>
</dbReference>
<evidence type="ECO:0000256" key="7">
    <source>
        <dbReference type="ARBA" id="ARBA00023284"/>
    </source>
</evidence>
<dbReference type="Pfam" id="PF00578">
    <property type="entry name" value="AhpC-TSA"/>
    <property type="match status" value="1"/>
</dbReference>
<accession>A0A7C2JZ25</accession>
<feature type="chain" id="PRO_5027797099" description="thioredoxin-dependent peroxiredoxin" evidence="12">
    <location>
        <begin position="28"/>
        <end position="190"/>
    </location>
</feature>
<keyword evidence="3" id="KW-0575">Peroxidase</keyword>
<protein>
    <recommendedName>
        <fullName evidence="2">thioredoxin-dependent peroxiredoxin</fullName>
        <ecNumber evidence="2">1.11.1.24</ecNumber>
    </recommendedName>
    <alternativeName>
        <fullName evidence="8">Thioredoxin peroxidase</fullName>
    </alternativeName>
    <alternativeName>
        <fullName evidence="10">Thioredoxin-dependent peroxiredoxin Bcp</fullName>
    </alternativeName>
</protein>
<feature type="domain" description="Thioredoxin" evidence="13">
    <location>
        <begin position="32"/>
        <end position="190"/>
    </location>
</feature>
<evidence type="ECO:0000256" key="1">
    <source>
        <dbReference type="ARBA" id="ARBA00003330"/>
    </source>
</evidence>
<evidence type="ECO:0000256" key="6">
    <source>
        <dbReference type="ARBA" id="ARBA00023157"/>
    </source>
</evidence>
<comment type="catalytic activity">
    <reaction evidence="11">
        <text>a hydroperoxide + [thioredoxin]-dithiol = an alcohol + [thioredoxin]-disulfide + H2O</text>
        <dbReference type="Rhea" id="RHEA:62620"/>
        <dbReference type="Rhea" id="RHEA-COMP:10698"/>
        <dbReference type="Rhea" id="RHEA-COMP:10700"/>
        <dbReference type="ChEBI" id="CHEBI:15377"/>
        <dbReference type="ChEBI" id="CHEBI:29950"/>
        <dbReference type="ChEBI" id="CHEBI:30879"/>
        <dbReference type="ChEBI" id="CHEBI:35924"/>
        <dbReference type="ChEBI" id="CHEBI:50058"/>
        <dbReference type="EC" id="1.11.1.24"/>
    </reaction>
</comment>
<evidence type="ECO:0000256" key="12">
    <source>
        <dbReference type="SAM" id="SignalP"/>
    </source>
</evidence>
<evidence type="ECO:0000256" key="10">
    <source>
        <dbReference type="ARBA" id="ARBA00042639"/>
    </source>
</evidence>
<dbReference type="EMBL" id="DSOK01000095">
    <property type="protein sequence ID" value="HEN14443.1"/>
    <property type="molecule type" value="Genomic_DNA"/>
</dbReference>
<reference evidence="14" key="1">
    <citation type="journal article" date="2020" name="mSystems">
        <title>Genome- and Community-Level Interaction Insights into Carbon Utilization and Element Cycling Functions of Hydrothermarchaeota in Hydrothermal Sediment.</title>
        <authorList>
            <person name="Zhou Z."/>
            <person name="Liu Y."/>
            <person name="Xu W."/>
            <person name="Pan J."/>
            <person name="Luo Z.H."/>
            <person name="Li M."/>
        </authorList>
    </citation>
    <scope>NUCLEOTIDE SEQUENCE [LARGE SCALE GENOMIC DNA]</scope>
    <source>
        <strain evidence="14">SpSt-339</strain>
    </source>
</reference>
<dbReference type="InterPro" id="IPR036249">
    <property type="entry name" value="Thioredoxin-like_sf"/>
</dbReference>
<keyword evidence="5" id="KW-0560">Oxidoreductase</keyword>
<organism evidence="14">
    <name type="scientific">Schlesneria paludicola</name>
    <dbReference type="NCBI Taxonomy" id="360056"/>
    <lineage>
        <taxon>Bacteria</taxon>
        <taxon>Pseudomonadati</taxon>
        <taxon>Planctomycetota</taxon>
        <taxon>Planctomycetia</taxon>
        <taxon>Planctomycetales</taxon>
        <taxon>Planctomycetaceae</taxon>
        <taxon>Schlesneria</taxon>
    </lineage>
</organism>
<proteinExistence type="inferred from homology"/>
<dbReference type="InterPro" id="IPR013766">
    <property type="entry name" value="Thioredoxin_domain"/>
</dbReference>
<evidence type="ECO:0000256" key="4">
    <source>
        <dbReference type="ARBA" id="ARBA00022862"/>
    </source>
</evidence>
<evidence type="ECO:0000256" key="9">
    <source>
        <dbReference type="ARBA" id="ARBA00038489"/>
    </source>
</evidence>
<evidence type="ECO:0000259" key="13">
    <source>
        <dbReference type="PROSITE" id="PS51352"/>
    </source>
</evidence>
<keyword evidence="6" id="KW-1015">Disulfide bond</keyword>
<evidence type="ECO:0000256" key="5">
    <source>
        <dbReference type="ARBA" id="ARBA00023002"/>
    </source>
</evidence>
<keyword evidence="4" id="KW-0049">Antioxidant</keyword>
<evidence type="ECO:0000256" key="8">
    <source>
        <dbReference type="ARBA" id="ARBA00032824"/>
    </source>
</evidence>
<keyword evidence="12" id="KW-0732">Signal</keyword>
<comment type="similarity">
    <text evidence="9">Belongs to the peroxiredoxin family. BCP/PrxQ subfamily.</text>
</comment>
<dbReference type="EC" id="1.11.1.24" evidence="2"/>
<name>A0A7C2JZ25_9PLAN</name>
<comment type="function">
    <text evidence="1">Thiol-specific peroxidase that catalyzes the reduction of hydrogen peroxide and organic hydroperoxides to water and alcohols, respectively. Plays a role in cell protection against oxidative stress by detoxifying peroxides and as sensor of hydrogen peroxide-mediated signaling events.</text>
</comment>
<dbReference type="InterPro" id="IPR000866">
    <property type="entry name" value="AhpC/TSA"/>
</dbReference>
<sequence length="190" mass="20555">MTSLQLQTGRTLLLALGMLTAAGDVFAADLPPKVGDTAADFELKSVSGATVKLSKVAEAGPVVLIVLRGYPGYQCPVCNQQVGQFLSHADKFKAAGATVLMVYPGPSQNLGQRADVFLAGKTLPDGFQMLLDPDYKFTNAYHLRWNAPRETAYPSTFVIQKDRRITFAKVSQTHGDRTKPEDVLKALAIK</sequence>